<dbReference type="RefSeq" id="WP_263593075.1">
    <property type="nucleotide sequence ID" value="NZ_CP107020.1"/>
</dbReference>
<dbReference type="EMBL" id="CP107020">
    <property type="protein sequence ID" value="UYG15861.1"/>
    <property type="molecule type" value="Genomic_DNA"/>
</dbReference>
<protein>
    <recommendedName>
        <fullName evidence="3">Type II toxin-antitoxin system prevent-host-death family antitoxin</fullName>
    </recommendedName>
</protein>
<sequence length="73" mass="8180">MPPPHGFAYLVRGAEVIITHHGRTAATLRGPRAAAFLEDVETEDPQQLMARVTGAYRHGNERLARQHPRNRGR</sequence>
<accession>A0ABY6FY56</accession>
<reference evidence="1" key="1">
    <citation type="submission" date="2022-10" db="EMBL/GenBank/DDBJ databases">
        <title>Whole-Genome Sequencing of Brachybacterium huguangmaarense BRM-3, Isolated from Betula schmidtii.</title>
        <authorList>
            <person name="Haam D."/>
        </authorList>
    </citation>
    <scope>NUCLEOTIDE SEQUENCE</scope>
    <source>
        <strain evidence="1">BRM-3</strain>
    </source>
</reference>
<proteinExistence type="predicted"/>
<gene>
    <name evidence="1" type="ORF">BRM3_09425</name>
</gene>
<name>A0ABY6FY56_9MICO</name>
<dbReference type="Proteomes" id="UP001164305">
    <property type="component" value="Chromosome"/>
</dbReference>
<evidence type="ECO:0008006" key="3">
    <source>
        <dbReference type="Google" id="ProtNLM"/>
    </source>
</evidence>
<keyword evidence="2" id="KW-1185">Reference proteome</keyword>
<evidence type="ECO:0000313" key="2">
    <source>
        <dbReference type="Proteomes" id="UP001164305"/>
    </source>
</evidence>
<organism evidence="1 2">
    <name type="scientific">Brachybacterium huguangmaarense</name>
    <dbReference type="NCBI Taxonomy" id="1652028"/>
    <lineage>
        <taxon>Bacteria</taxon>
        <taxon>Bacillati</taxon>
        <taxon>Actinomycetota</taxon>
        <taxon>Actinomycetes</taxon>
        <taxon>Micrococcales</taxon>
        <taxon>Dermabacteraceae</taxon>
        <taxon>Brachybacterium</taxon>
    </lineage>
</organism>
<evidence type="ECO:0000313" key="1">
    <source>
        <dbReference type="EMBL" id="UYG15861.1"/>
    </source>
</evidence>